<dbReference type="AlphaFoldDB" id="A0A377JX62"/>
<dbReference type="RefSeq" id="WP_181892043.1">
    <property type="nucleotide sequence ID" value="NZ_UGHX01000001.1"/>
</dbReference>
<feature type="compositionally biased region" description="Basic and acidic residues" evidence="1">
    <location>
        <begin position="32"/>
        <end position="49"/>
    </location>
</feature>
<sequence>MSKISKQNADAFRAGMNSTTGAKVWNRLFESEKEKQNAQEQERKKRLEQQKLAMTRF</sequence>
<protein>
    <submittedName>
        <fullName evidence="3">Uncharacterized protein</fullName>
    </submittedName>
</protein>
<proteinExistence type="predicted"/>
<dbReference type="EMBL" id="UGHX01000002">
    <property type="protein sequence ID" value="STP14299.1"/>
    <property type="molecule type" value="Genomic_DNA"/>
</dbReference>
<dbReference type="EMBL" id="UGHX01000003">
    <property type="protein sequence ID" value="STP14324.1"/>
    <property type="molecule type" value="Genomic_DNA"/>
</dbReference>
<evidence type="ECO:0000313" key="3">
    <source>
        <dbReference type="EMBL" id="STP14299.1"/>
    </source>
</evidence>
<feature type="region of interest" description="Disordered" evidence="1">
    <location>
        <begin position="32"/>
        <end position="57"/>
    </location>
</feature>
<organism evidence="3 5">
    <name type="scientific">Helicobacter cinaedi</name>
    <dbReference type="NCBI Taxonomy" id="213"/>
    <lineage>
        <taxon>Bacteria</taxon>
        <taxon>Pseudomonadati</taxon>
        <taxon>Campylobacterota</taxon>
        <taxon>Epsilonproteobacteria</taxon>
        <taxon>Campylobacterales</taxon>
        <taxon>Helicobacteraceae</taxon>
        <taxon>Helicobacter</taxon>
    </lineage>
</organism>
<evidence type="ECO:0000313" key="4">
    <source>
        <dbReference type="EMBL" id="STP14324.1"/>
    </source>
</evidence>
<evidence type="ECO:0000256" key="1">
    <source>
        <dbReference type="SAM" id="MobiDB-lite"/>
    </source>
</evidence>
<accession>A0A377JX62</accession>
<name>A0A377JX62_9HELI</name>
<evidence type="ECO:0000313" key="2">
    <source>
        <dbReference type="EMBL" id="STP11020.1"/>
    </source>
</evidence>
<evidence type="ECO:0000313" key="5">
    <source>
        <dbReference type="Proteomes" id="UP000255103"/>
    </source>
</evidence>
<reference evidence="3 5" key="1">
    <citation type="submission" date="2018-06" db="EMBL/GenBank/DDBJ databases">
        <authorList>
            <consortium name="Pathogen Informatics"/>
            <person name="Doyle S."/>
        </authorList>
    </citation>
    <scope>NUCLEOTIDE SEQUENCE [LARGE SCALE GENOMIC DNA]</scope>
    <source>
        <strain evidence="3 5">NCTC12219</strain>
    </source>
</reference>
<dbReference type="EMBL" id="UGHX01000001">
    <property type="protein sequence ID" value="STP11020.1"/>
    <property type="molecule type" value="Genomic_DNA"/>
</dbReference>
<gene>
    <name evidence="2" type="ORF">NCTC12219_00903</name>
    <name evidence="3" type="ORF">NCTC12219_01846</name>
    <name evidence="4" type="ORF">NCTC12219_01871</name>
</gene>
<dbReference type="Proteomes" id="UP000255103">
    <property type="component" value="Unassembled WGS sequence"/>
</dbReference>